<dbReference type="EMBL" id="JABBWD010000011">
    <property type="protein sequence ID" value="KAG1779533.1"/>
    <property type="molecule type" value="Genomic_DNA"/>
</dbReference>
<dbReference type="InterPro" id="IPR002048">
    <property type="entry name" value="EF_hand_dom"/>
</dbReference>
<evidence type="ECO:0000313" key="6">
    <source>
        <dbReference type="Proteomes" id="UP000714275"/>
    </source>
</evidence>
<feature type="domain" description="EF-hand" evidence="4">
    <location>
        <begin position="97"/>
        <end position="132"/>
    </location>
</feature>
<evidence type="ECO:0000256" key="2">
    <source>
        <dbReference type="SAM" id="MobiDB-lite"/>
    </source>
</evidence>
<dbReference type="Proteomes" id="UP000714275">
    <property type="component" value="Unassembled WGS sequence"/>
</dbReference>
<reference evidence="5" key="1">
    <citation type="journal article" date="2020" name="New Phytol.">
        <title>Comparative genomics reveals dynamic genome evolution in host specialist ectomycorrhizal fungi.</title>
        <authorList>
            <person name="Lofgren L.A."/>
            <person name="Nguyen N.H."/>
            <person name="Vilgalys R."/>
            <person name="Ruytinx J."/>
            <person name="Liao H.L."/>
            <person name="Branco S."/>
            <person name="Kuo A."/>
            <person name="LaButti K."/>
            <person name="Lipzen A."/>
            <person name="Andreopoulos W."/>
            <person name="Pangilinan J."/>
            <person name="Riley R."/>
            <person name="Hundley H."/>
            <person name="Na H."/>
            <person name="Barry K."/>
            <person name="Grigoriev I.V."/>
            <person name="Stajich J.E."/>
            <person name="Kennedy P.G."/>
        </authorList>
    </citation>
    <scope>NUCLEOTIDE SEQUENCE</scope>
    <source>
        <strain evidence="5">DOB743</strain>
    </source>
</reference>
<dbReference type="Pfam" id="PF13499">
    <property type="entry name" value="EF-hand_7"/>
    <property type="match status" value="1"/>
</dbReference>
<dbReference type="PROSITE" id="PS50222">
    <property type="entry name" value="EF_HAND_2"/>
    <property type="match status" value="1"/>
</dbReference>
<dbReference type="AlphaFoldDB" id="A0A9P7A019"/>
<gene>
    <name evidence="5" type="ORF">EV702DRAFT_965567</name>
</gene>
<feature type="region of interest" description="Disordered" evidence="2">
    <location>
        <begin position="207"/>
        <end position="274"/>
    </location>
</feature>
<dbReference type="InterPro" id="IPR040250">
    <property type="entry name" value="Nucleobindin"/>
</dbReference>
<comment type="caution">
    <text evidence="5">The sequence shown here is derived from an EMBL/GenBank/DDBJ whole genome shotgun (WGS) entry which is preliminary data.</text>
</comment>
<evidence type="ECO:0000256" key="1">
    <source>
        <dbReference type="ARBA" id="ARBA00022729"/>
    </source>
</evidence>
<dbReference type="SUPFAM" id="SSF47473">
    <property type="entry name" value="EF-hand"/>
    <property type="match status" value="1"/>
</dbReference>
<dbReference type="GO" id="GO:0005793">
    <property type="term" value="C:endoplasmic reticulum-Golgi intermediate compartment"/>
    <property type="evidence" value="ECO:0007669"/>
    <property type="project" value="TreeGrafter"/>
</dbReference>
<dbReference type="OrthoDB" id="289247at2759"/>
<evidence type="ECO:0000259" key="4">
    <source>
        <dbReference type="PROSITE" id="PS50222"/>
    </source>
</evidence>
<dbReference type="InterPro" id="IPR011992">
    <property type="entry name" value="EF-hand-dom_pair"/>
</dbReference>
<proteinExistence type="predicted"/>
<dbReference type="GO" id="GO:0005509">
    <property type="term" value="F:calcium ion binding"/>
    <property type="evidence" value="ECO:0007669"/>
    <property type="project" value="InterPro"/>
</dbReference>
<dbReference type="PANTHER" id="PTHR19237">
    <property type="entry name" value="NUCLEOBINDIN"/>
    <property type="match status" value="1"/>
</dbReference>
<evidence type="ECO:0000313" key="5">
    <source>
        <dbReference type="EMBL" id="KAG1779533.1"/>
    </source>
</evidence>
<protein>
    <recommendedName>
        <fullName evidence="4">EF-hand domain-containing protein</fullName>
    </recommendedName>
</protein>
<dbReference type="GO" id="GO:0070062">
    <property type="term" value="C:extracellular exosome"/>
    <property type="evidence" value="ECO:0007669"/>
    <property type="project" value="TreeGrafter"/>
</dbReference>
<feature type="signal peptide" evidence="3">
    <location>
        <begin position="1"/>
        <end position="19"/>
    </location>
</feature>
<name>A0A9P7A019_9AGAM</name>
<feature type="chain" id="PRO_5040221788" description="EF-hand domain-containing protein" evidence="3">
    <location>
        <begin position="20"/>
        <end position="292"/>
    </location>
</feature>
<accession>A0A9P7A019</accession>
<keyword evidence="1 3" id="KW-0732">Signal</keyword>
<sequence>MKVLTALSVHIFFVLLVSAHGGHEDSEESAKLANAGYAIRHMATEHHIDSFDMESFFQLHDLNRDGVWDREEIEAIYGVHHVYSQKKSKDEIEHQRKADHVADTVLKLLDKDGDSKVTQEEFVAVGTSGLPSFDDIGAEGHHYDVESEFFLHHEEQYHSTPETQTDTSYNHPEDAEHFAQHEAIEREEVEREAKFQGITVEEAIHAHEEPPAPPAPPAESAPKPKITRGVPPEKQDPVVKYKDIGKESNSQSEWGTGEQGYKQPNTPVEKTRKNLPYKERVQYKFRRNWGDF</sequence>
<dbReference type="PANTHER" id="PTHR19237:SF20">
    <property type="entry name" value="NUCLEOBINDIN 1"/>
    <property type="match status" value="1"/>
</dbReference>
<dbReference type="Gene3D" id="1.10.238.10">
    <property type="entry name" value="EF-hand"/>
    <property type="match status" value="1"/>
</dbReference>
<keyword evidence="6" id="KW-1185">Reference proteome</keyword>
<evidence type="ECO:0000256" key="3">
    <source>
        <dbReference type="SAM" id="SignalP"/>
    </source>
</evidence>
<feature type="compositionally biased region" description="Basic and acidic residues" evidence="2">
    <location>
        <begin position="231"/>
        <end position="246"/>
    </location>
</feature>
<organism evidence="5 6">
    <name type="scientific">Suillus placidus</name>
    <dbReference type="NCBI Taxonomy" id="48579"/>
    <lineage>
        <taxon>Eukaryota</taxon>
        <taxon>Fungi</taxon>
        <taxon>Dikarya</taxon>
        <taxon>Basidiomycota</taxon>
        <taxon>Agaricomycotina</taxon>
        <taxon>Agaricomycetes</taxon>
        <taxon>Agaricomycetidae</taxon>
        <taxon>Boletales</taxon>
        <taxon>Suillineae</taxon>
        <taxon>Suillaceae</taxon>
        <taxon>Suillus</taxon>
    </lineage>
</organism>